<keyword evidence="1" id="KW-1133">Transmembrane helix</keyword>
<evidence type="ECO:0000256" key="1">
    <source>
        <dbReference type="SAM" id="Phobius"/>
    </source>
</evidence>
<sequence length="333" mass="37049">MTFSIIIPVYNRPDELADLLNSLTRQTKTDFEVLVIEDGSTNKANNVVATYLDKLRVRYYDKPNTGQGFSRNYGFERATGDYFIVFDSDAVVPPTYLETVDTYLKHTPLDAYGGPDGASPDFSDTQKAISYAMTSVFTTGGIRGKKQNVGGIFLPRSFNMGMSRQVFAQTGGFAKRDMGEDMELSTRLIRLGYKVGLIPDAVVFHKRRGTLSAFFRQIIDFGRTRVQLQRSFGIPIKLVHTFPVLFTLGWVSLPLLAIIWLPLAKLGAAVYLLFALLVLVDATTQEKSLPIGWLSLQAAITQLSAYGFGFVGEWLHLFPQKKGNEDARKPTGT</sequence>
<evidence type="ECO:0000313" key="4">
    <source>
        <dbReference type="Proteomes" id="UP000664628"/>
    </source>
</evidence>
<dbReference type="Proteomes" id="UP000664628">
    <property type="component" value="Unassembled WGS sequence"/>
</dbReference>
<feature type="domain" description="Glycosyltransferase 2-like" evidence="2">
    <location>
        <begin position="4"/>
        <end position="167"/>
    </location>
</feature>
<name>A0ABS3JL76_9BACT</name>
<feature type="transmembrane region" description="Helical" evidence="1">
    <location>
        <begin position="232"/>
        <end position="251"/>
    </location>
</feature>
<dbReference type="Pfam" id="PF00535">
    <property type="entry name" value="Glycos_transf_2"/>
    <property type="match status" value="1"/>
</dbReference>
<dbReference type="InterPro" id="IPR001173">
    <property type="entry name" value="Glyco_trans_2-like"/>
</dbReference>
<accession>A0ABS3JL76</accession>
<dbReference type="RefSeq" id="WP_207330715.1">
    <property type="nucleotide sequence ID" value="NZ_JAFMYW010000006.1"/>
</dbReference>
<proteinExistence type="predicted"/>
<comment type="caution">
    <text evidence="3">The sequence shown here is derived from an EMBL/GenBank/DDBJ whole genome shotgun (WGS) entry which is preliminary data.</text>
</comment>
<organism evidence="3 4">
    <name type="scientific">Fibrella forsythiae</name>
    <dbReference type="NCBI Taxonomy" id="2817061"/>
    <lineage>
        <taxon>Bacteria</taxon>
        <taxon>Pseudomonadati</taxon>
        <taxon>Bacteroidota</taxon>
        <taxon>Cytophagia</taxon>
        <taxon>Cytophagales</taxon>
        <taxon>Spirosomataceae</taxon>
        <taxon>Fibrella</taxon>
    </lineage>
</organism>
<dbReference type="SUPFAM" id="SSF53448">
    <property type="entry name" value="Nucleotide-diphospho-sugar transferases"/>
    <property type="match status" value="1"/>
</dbReference>
<dbReference type="InterPro" id="IPR029044">
    <property type="entry name" value="Nucleotide-diphossugar_trans"/>
</dbReference>
<dbReference type="PANTHER" id="PTHR43685:SF2">
    <property type="entry name" value="GLYCOSYLTRANSFERASE 2-LIKE DOMAIN-CONTAINING PROTEIN"/>
    <property type="match status" value="1"/>
</dbReference>
<dbReference type="InterPro" id="IPR050834">
    <property type="entry name" value="Glycosyltransf_2"/>
</dbReference>
<gene>
    <name evidence="3" type="ORF">J2I46_19405</name>
</gene>
<keyword evidence="1" id="KW-0472">Membrane</keyword>
<keyword evidence="1" id="KW-0812">Transmembrane</keyword>
<evidence type="ECO:0000259" key="2">
    <source>
        <dbReference type="Pfam" id="PF00535"/>
    </source>
</evidence>
<dbReference type="PANTHER" id="PTHR43685">
    <property type="entry name" value="GLYCOSYLTRANSFERASE"/>
    <property type="match status" value="1"/>
</dbReference>
<keyword evidence="4" id="KW-1185">Reference proteome</keyword>
<reference evidence="3 4" key="1">
    <citation type="submission" date="2021-03" db="EMBL/GenBank/DDBJ databases">
        <title>Fibrella sp. HMF5405 genome sequencing and assembly.</title>
        <authorList>
            <person name="Kang H."/>
            <person name="Kim H."/>
            <person name="Bae S."/>
            <person name="Joh K."/>
        </authorList>
    </citation>
    <scope>NUCLEOTIDE SEQUENCE [LARGE SCALE GENOMIC DNA]</scope>
    <source>
        <strain evidence="3 4">HMF5405</strain>
    </source>
</reference>
<dbReference type="EMBL" id="JAFMYW010000006">
    <property type="protein sequence ID" value="MBO0950767.1"/>
    <property type="molecule type" value="Genomic_DNA"/>
</dbReference>
<dbReference type="Gene3D" id="3.90.550.10">
    <property type="entry name" value="Spore Coat Polysaccharide Biosynthesis Protein SpsA, Chain A"/>
    <property type="match status" value="1"/>
</dbReference>
<protein>
    <submittedName>
        <fullName evidence="3">Glycosyltransferase</fullName>
    </submittedName>
</protein>
<evidence type="ECO:0000313" key="3">
    <source>
        <dbReference type="EMBL" id="MBO0950767.1"/>
    </source>
</evidence>
<feature type="transmembrane region" description="Helical" evidence="1">
    <location>
        <begin position="291"/>
        <end position="311"/>
    </location>
</feature>
<feature type="transmembrane region" description="Helical" evidence="1">
    <location>
        <begin position="257"/>
        <end position="279"/>
    </location>
</feature>